<dbReference type="Gene3D" id="3.20.20.450">
    <property type="entry name" value="EAL domain"/>
    <property type="match status" value="1"/>
</dbReference>
<feature type="domain" description="EAL" evidence="2">
    <location>
        <begin position="390"/>
        <end position="644"/>
    </location>
</feature>
<evidence type="ECO:0000259" key="2">
    <source>
        <dbReference type="PROSITE" id="PS50883"/>
    </source>
</evidence>
<dbReference type="PANTHER" id="PTHR33121:SF79">
    <property type="entry name" value="CYCLIC DI-GMP PHOSPHODIESTERASE PDED-RELATED"/>
    <property type="match status" value="1"/>
</dbReference>
<feature type="transmembrane region" description="Helical" evidence="1">
    <location>
        <begin position="181"/>
        <end position="198"/>
    </location>
</feature>
<dbReference type="InterPro" id="IPR043128">
    <property type="entry name" value="Rev_trsase/Diguanyl_cyclase"/>
</dbReference>
<feature type="transmembrane region" description="Helical" evidence="1">
    <location>
        <begin position="6"/>
        <end position="28"/>
    </location>
</feature>
<dbReference type="EMBL" id="OBMR01000002">
    <property type="protein sequence ID" value="SOB92747.1"/>
    <property type="molecule type" value="Genomic_DNA"/>
</dbReference>
<feature type="transmembrane region" description="Helical" evidence="1">
    <location>
        <begin position="40"/>
        <end position="59"/>
    </location>
</feature>
<gene>
    <name evidence="3" type="ORF">SAMN02910411_0957</name>
</gene>
<dbReference type="CDD" id="cd01948">
    <property type="entry name" value="EAL"/>
    <property type="match status" value="1"/>
</dbReference>
<evidence type="ECO:0000313" key="3">
    <source>
        <dbReference type="EMBL" id="SOB92747.1"/>
    </source>
</evidence>
<dbReference type="GO" id="GO:0071111">
    <property type="term" value="F:cyclic-guanylate-specific phosphodiesterase activity"/>
    <property type="evidence" value="ECO:0007669"/>
    <property type="project" value="InterPro"/>
</dbReference>
<dbReference type="InterPro" id="IPR000160">
    <property type="entry name" value="GGDEF_dom"/>
</dbReference>
<dbReference type="Pfam" id="PF00563">
    <property type="entry name" value="EAL"/>
    <property type="match status" value="1"/>
</dbReference>
<proteinExistence type="predicted"/>
<dbReference type="SUPFAM" id="SSF141868">
    <property type="entry name" value="EAL domain-like"/>
    <property type="match status" value="1"/>
</dbReference>
<feature type="transmembrane region" description="Helical" evidence="1">
    <location>
        <begin position="109"/>
        <end position="131"/>
    </location>
</feature>
<feature type="transmembrane region" description="Helical" evidence="1">
    <location>
        <begin position="151"/>
        <end position="169"/>
    </location>
</feature>
<keyword evidence="1" id="KW-1133">Transmembrane helix</keyword>
<reference evidence="3 4" key="1">
    <citation type="submission" date="2017-08" db="EMBL/GenBank/DDBJ databases">
        <authorList>
            <person name="de Groot N.N."/>
        </authorList>
    </citation>
    <scope>NUCLEOTIDE SEQUENCE [LARGE SCALE GENOMIC DNA]</scope>
    <source>
        <strain evidence="3 4">DSM 9787</strain>
    </source>
</reference>
<keyword evidence="1" id="KW-0812">Transmembrane</keyword>
<keyword evidence="1" id="KW-0472">Membrane</keyword>
<dbReference type="AlphaFoldDB" id="A0A285RK96"/>
<dbReference type="Pfam" id="PF00990">
    <property type="entry name" value="GGDEF"/>
    <property type="match status" value="1"/>
</dbReference>
<dbReference type="InterPro" id="IPR029787">
    <property type="entry name" value="Nucleotide_cyclase"/>
</dbReference>
<accession>A0A285RK96</accession>
<name>A0A285RK96_9FIRM</name>
<organism evidence="3 4">
    <name type="scientific">Pseudobutyrivibrio ruminis DSM 9787</name>
    <dbReference type="NCBI Taxonomy" id="1123011"/>
    <lineage>
        <taxon>Bacteria</taxon>
        <taxon>Bacillati</taxon>
        <taxon>Bacillota</taxon>
        <taxon>Clostridia</taxon>
        <taxon>Lachnospirales</taxon>
        <taxon>Lachnospiraceae</taxon>
        <taxon>Pseudobutyrivibrio</taxon>
    </lineage>
</organism>
<dbReference type="RefSeq" id="WP_097075630.1">
    <property type="nucleotide sequence ID" value="NZ_OBMR01000002.1"/>
</dbReference>
<feature type="transmembrane region" description="Helical" evidence="1">
    <location>
        <begin position="79"/>
        <end position="97"/>
    </location>
</feature>
<evidence type="ECO:0000313" key="4">
    <source>
        <dbReference type="Proteomes" id="UP000219563"/>
    </source>
</evidence>
<protein>
    <submittedName>
        <fullName evidence="3">EAL domain, c-di-GMP-specific phosphodiesterase class I (Or its enzymatically inactive variant)</fullName>
    </submittedName>
</protein>
<evidence type="ECO:0000256" key="1">
    <source>
        <dbReference type="SAM" id="Phobius"/>
    </source>
</evidence>
<dbReference type="PANTHER" id="PTHR33121">
    <property type="entry name" value="CYCLIC DI-GMP PHOSPHODIESTERASE PDEF"/>
    <property type="match status" value="1"/>
</dbReference>
<dbReference type="InterPro" id="IPR035919">
    <property type="entry name" value="EAL_sf"/>
</dbReference>
<dbReference type="Gene3D" id="3.30.70.270">
    <property type="match status" value="1"/>
</dbReference>
<dbReference type="InterPro" id="IPR001633">
    <property type="entry name" value="EAL_dom"/>
</dbReference>
<sequence>MTYTILFHMAFYCAALLVCLTSIAFTIFQKRTDLSHNKMFLLMNYIVLINALTCFFAEGLQPLTQINAAFHQLRFALELFYFIVHCALAPTLFYYVMNVTRTSLDRPKYLKFLCLFPFIFTEILVVLNPFTHFVYWHDENYAFHRNWGENSIYIAAFIYTVLAFVNLMLSWNALRRRNRYAMTYFFCLTVFGVIVQFIDIDIKSELFCEALALVGLMLTVENEDDRLDATTNIYNRNALKSDVKHLLAKKHSMNVLCLKITNIDMISKITGVSNSDEIMEDVATYLKTFVPREVLYHTDVNTIVLLQKLDSYNKNYIDIIDFAENIYNRFQNDWDIHGVDIKLTPVIMIGDIPTQIQSLENLLYMIDSPVPKDFENSILLEEDLEFFIRRAAVEAAVSNGLKNGRFEVYYQPTHNLSDLKLHGAEMLIRLHDNVIGDLYPDEFIPIAEQAGFIDDIDDFVLNQVCAFIKTGVPMKLGMDCINVNLSVLQCMGNGFVNKILGIVNQYDIPKNFINFEITESVSASDYELLADVIKELKSNGFLFSMDDYGTGYSNMHTLFSLDFDIVKIDKSILWDAEKSEIGQIILENCVHMIRQMKRKILVEGVETDSQINRLKALGVDYLQGYYFSKPITQNAFLKYCEAIELERSKIC</sequence>
<dbReference type="SUPFAM" id="SSF55073">
    <property type="entry name" value="Nucleotide cyclase"/>
    <property type="match status" value="1"/>
</dbReference>
<dbReference type="InterPro" id="IPR050706">
    <property type="entry name" value="Cyclic-di-GMP_PDE-like"/>
</dbReference>
<dbReference type="PROSITE" id="PS50883">
    <property type="entry name" value="EAL"/>
    <property type="match status" value="1"/>
</dbReference>
<dbReference type="SMART" id="SM00052">
    <property type="entry name" value="EAL"/>
    <property type="match status" value="1"/>
</dbReference>
<dbReference type="Proteomes" id="UP000219563">
    <property type="component" value="Unassembled WGS sequence"/>
</dbReference>